<dbReference type="Proteomes" id="UP000886523">
    <property type="component" value="Unassembled WGS sequence"/>
</dbReference>
<evidence type="ECO:0000313" key="3">
    <source>
        <dbReference type="Proteomes" id="UP000886523"/>
    </source>
</evidence>
<dbReference type="AlphaFoldDB" id="A0A9P6ADV7"/>
<evidence type="ECO:0000313" key="2">
    <source>
        <dbReference type="EMBL" id="KAF9503878.1"/>
    </source>
</evidence>
<organism evidence="2 3">
    <name type="scientific">Hydnum rufescens UP504</name>
    <dbReference type="NCBI Taxonomy" id="1448309"/>
    <lineage>
        <taxon>Eukaryota</taxon>
        <taxon>Fungi</taxon>
        <taxon>Dikarya</taxon>
        <taxon>Basidiomycota</taxon>
        <taxon>Agaricomycotina</taxon>
        <taxon>Agaricomycetes</taxon>
        <taxon>Cantharellales</taxon>
        <taxon>Hydnaceae</taxon>
        <taxon>Hydnum</taxon>
    </lineage>
</organism>
<reference evidence="2" key="1">
    <citation type="journal article" date="2020" name="Nat. Commun.">
        <title>Large-scale genome sequencing of mycorrhizal fungi provides insights into the early evolution of symbiotic traits.</title>
        <authorList>
            <person name="Miyauchi S."/>
            <person name="Kiss E."/>
            <person name="Kuo A."/>
            <person name="Drula E."/>
            <person name="Kohler A."/>
            <person name="Sanchez-Garcia M."/>
            <person name="Morin E."/>
            <person name="Andreopoulos B."/>
            <person name="Barry K.W."/>
            <person name="Bonito G."/>
            <person name="Buee M."/>
            <person name="Carver A."/>
            <person name="Chen C."/>
            <person name="Cichocki N."/>
            <person name="Clum A."/>
            <person name="Culley D."/>
            <person name="Crous P.W."/>
            <person name="Fauchery L."/>
            <person name="Girlanda M."/>
            <person name="Hayes R.D."/>
            <person name="Keri Z."/>
            <person name="LaButti K."/>
            <person name="Lipzen A."/>
            <person name="Lombard V."/>
            <person name="Magnuson J."/>
            <person name="Maillard F."/>
            <person name="Murat C."/>
            <person name="Nolan M."/>
            <person name="Ohm R.A."/>
            <person name="Pangilinan J."/>
            <person name="Pereira M.F."/>
            <person name="Perotto S."/>
            <person name="Peter M."/>
            <person name="Pfister S."/>
            <person name="Riley R."/>
            <person name="Sitrit Y."/>
            <person name="Stielow J.B."/>
            <person name="Szollosi G."/>
            <person name="Zifcakova L."/>
            <person name="Stursova M."/>
            <person name="Spatafora J.W."/>
            <person name="Tedersoo L."/>
            <person name="Vaario L.M."/>
            <person name="Yamada A."/>
            <person name="Yan M."/>
            <person name="Wang P."/>
            <person name="Xu J."/>
            <person name="Bruns T."/>
            <person name="Baldrian P."/>
            <person name="Vilgalys R."/>
            <person name="Dunand C."/>
            <person name="Henrissat B."/>
            <person name="Grigoriev I.V."/>
            <person name="Hibbett D."/>
            <person name="Nagy L.G."/>
            <person name="Martin F.M."/>
        </authorList>
    </citation>
    <scope>NUCLEOTIDE SEQUENCE</scope>
    <source>
        <strain evidence="2">UP504</strain>
    </source>
</reference>
<name>A0A9P6ADV7_9AGAM</name>
<feature type="signal peptide" evidence="1">
    <location>
        <begin position="1"/>
        <end position="16"/>
    </location>
</feature>
<evidence type="ECO:0000256" key="1">
    <source>
        <dbReference type="SAM" id="SignalP"/>
    </source>
</evidence>
<dbReference type="OrthoDB" id="5599182at2759"/>
<protein>
    <submittedName>
        <fullName evidence="2">Uncharacterized protein</fullName>
    </submittedName>
</protein>
<proteinExistence type="predicted"/>
<dbReference type="EMBL" id="MU129289">
    <property type="protein sequence ID" value="KAF9503878.1"/>
    <property type="molecule type" value="Genomic_DNA"/>
</dbReference>
<sequence length="225" mass="23637">MHTSLILAIHVHILSPVPFTPAELFAPMAETLAKATIGQMAPMGTTFDIALDMDMLQDIVINHCLPVQNMLAAHAGDGVTTPRTMTLCNSSSHMYDEASKGDTVVFSSLDQSDRDDPTGFASYLPGFGQSPFGAGSGSVSLAPTSPFGTPAISPSGTSPFTTLPSFDCSHGAGMLPTYLPTSPMLNLMSSACPHYTLTSPSFSPTSPWYSPGPVLQPHISMILTD</sequence>
<feature type="chain" id="PRO_5040184037" evidence="1">
    <location>
        <begin position="17"/>
        <end position="225"/>
    </location>
</feature>
<keyword evidence="1" id="KW-0732">Signal</keyword>
<gene>
    <name evidence="2" type="ORF">BS47DRAFT_1401965</name>
</gene>
<comment type="caution">
    <text evidence="2">The sequence shown here is derived from an EMBL/GenBank/DDBJ whole genome shotgun (WGS) entry which is preliminary data.</text>
</comment>
<accession>A0A9P6ADV7</accession>
<keyword evidence="3" id="KW-1185">Reference proteome</keyword>